<reference evidence="1" key="1">
    <citation type="journal article" date="2020" name="mSystems">
        <title>Genome- and Community-Level Interaction Insights into Carbon Utilization and Element Cycling Functions of Hydrothermarchaeota in Hydrothermal Sediment.</title>
        <authorList>
            <person name="Zhou Z."/>
            <person name="Liu Y."/>
            <person name="Xu W."/>
            <person name="Pan J."/>
            <person name="Luo Z.H."/>
            <person name="Li M."/>
        </authorList>
    </citation>
    <scope>NUCLEOTIDE SEQUENCE [LARGE SCALE GENOMIC DNA]</scope>
    <source>
        <strain evidence="1">SpSt-1019</strain>
    </source>
</reference>
<protein>
    <submittedName>
        <fullName evidence="1">Uncharacterized protein</fullName>
    </submittedName>
</protein>
<evidence type="ECO:0000313" key="1">
    <source>
        <dbReference type="EMBL" id="HHI65842.1"/>
    </source>
</evidence>
<gene>
    <name evidence="1" type="ORF">ENL70_04770</name>
</gene>
<accession>A0A7C5KFA5</accession>
<name>A0A7C5KFA5_9BACT</name>
<dbReference type="EMBL" id="DRUY01000158">
    <property type="protein sequence ID" value="HHI65842.1"/>
    <property type="molecule type" value="Genomic_DNA"/>
</dbReference>
<sequence>MRLKILLIFFLFLYISFFFIFKAQANAVGQKSAVILPYLAETTFLNEDPGYSGSQIRAFDGTLPGYSLKYLDTDDVELLDKKFNGINKEFIMSCAYLALGNVTSDDIVILPIIHLVDIVTLPNLILDKYEINVWLEIRIYNAKTGDLIYGVSQRNIKTFDAGPIKYLPGGFPQRFREIQYFKYLHSEIETALKPFLSGTRVLNAPYYPLGKKTPGIIPSIIVFPPQAKNGIYLASYEEIPFPMRMFVDSLKEYKKDVVLLSFQDVAAFNPADMSSDARAFIASKMGFKPEETLFLLTTISHIPNFPQPLLLPQPIASSPGAILDLLSLPSFGGSWWIGRFLSISPKKKILMDVDFKLIDVEGKTIWSKDFKKKISFHLHQNETWVTRKQILYEECKVLSDLVPEIWPDINNALNNWPSE</sequence>
<comment type="caution">
    <text evidence="1">The sequence shown here is derived from an EMBL/GenBank/DDBJ whole genome shotgun (WGS) entry which is preliminary data.</text>
</comment>
<organism evidence="1">
    <name type="scientific">Thermodesulfobium narugense</name>
    <dbReference type="NCBI Taxonomy" id="184064"/>
    <lineage>
        <taxon>Bacteria</taxon>
        <taxon>Pseudomonadati</taxon>
        <taxon>Thermodesulfobiota</taxon>
        <taxon>Thermodesulfobiia</taxon>
        <taxon>Thermodesulfobiales</taxon>
        <taxon>Thermodesulfobiaceae</taxon>
        <taxon>Thermodesulfobium</taxon>
    </lineage>
</organism>
<dbReference type="AlphaFoldDB" id="A0A7C5KFA5"/>
<proteinExistence type="predicted"/>